<feature type="compositionally biased region" description="Polar residues" evidence="3">
    <location>
        <begin position="120"/>
        <end position="131"/>
    </location>
</feature>
<evidence type="ECO:0000256" key="2">
    <source>
        <dbReference type="ARBA" id="ARBA00022833"/>
    </source>
</evidence>
<feature type="domain" description="PH" evidence="4">
    <location>
        <begin position="282"/>
        <end position="380"/>
    </location>
</feature>
<feature type="region of interest" description="Disordered" evidence="3">
    <location>
        <begin position="120"/>
        <end position="151"/>
    </location>
</feature>
<evidence type="ECO:0000259" key="4">
    <source>
        <dbReference type="PROSITE" id="PS50003"/>
    </source>
</evidence>
<dbReference type="InterPro" id="IPR001849">
    <property type="entry name" value="PH_domain"/>
</dbReference>
<dbReference type="GO" id="GO:0046872">
    <property type="term" value="F:metal ion binding"/>
    <property type="evidence" value="ECO:0007669"/>
    <property type="project" value="UniProtKB-KW"/>
</dbReference>
<keyword evidence="2" id="KW-0862">Zinc</keyword>
<evidence type="ECO:0000313" key="6">
    <source>
        <dbReference type="Proteomes" id="UP000039865"/>
    </source>
</evidence>
<sequence length="706" mass="81869">MNKERSTSRKLNQSLDYSNEQQPYSSRSNQPTNNQPLGFFAQLQQSIFGSGQGNQNANQQLNKSQDSYVHSQSLSISGGKSNVQIFIDIFYKNYTRVLVQDETTAGEIVKNLRQKYANSQPGVITSQTTNTSSKGLHLSSSSNSIGSNSSSIDRHQYYQQSSASSLNSSQTNVSAYGKVGSQSKNQRNEAFKDEYGLFLINTKAQNPMLFVRKLSPQDYVFRIYFKALDSFKKDGEERFKLCFVKNADIETLIRSKGVFSNMYDEENHVVSQLGKSIINNKTYERKGKLYKKSLNQDVFKERLFVLDKDQLFYYKNEKQKEKNFNLIMLSNATIQIIQMTKLTKQKYCFEIENDNRKYILSTKSQYDLDQWVYAIQGQIRLSRDNKNIADVNLSIVQKEKEIAQVDMLTIQKIFKPKNVIFNPTQPILLDFIKDPFITELLPNLTKYVNLVSEKEYQRHALEKAKDIISNLKQLQQKLQKSLGHSNSFDEYEIVQKERESQEGIQLQRFHSTQVQVNQAQDDYKRYKDLRPEQKIQQIFSNDDFQSIDAEFQKMIADSHDQSKPFIMNPRLFNNILLKINRIIKYNYLEEFFQNKKIELLSVPTLNFKQNMPKMEFNATGQNAVLRGNKNINIFENILIKKAQNLQNSRAPQTQLDPAFQNQLKIFLTNLQQEQKVSSQAYDDRGNMSNISGISKVTNDELVRVKK</sequence>
<accession>A0A077ZS30</accession>
<dbReference type="Gene3D" id="2.30.29.30">
    <property type="entry name" value="Pleckstrin-homology domain (PH domain)/Phosphotyrosine-binding domain (PTB)"/>
    <property type="match status" value="1"/>
</dbReference>
<dbReference type="Pfam" id="PF00169">
    <property type="entry name" value="PH"/>
    <property type="match status" value="1"/>
</dbReference>
<dbReference type="PANTHER" id="PTHR23180:SF160">
    <property type="entry name" value="ADP-RIBOSYLATION FACTOR GTPASE-ACTIVATING PROTEIN EFFECTOR PROTEIN 1"/>
    <property type="match status" value="1"/>
</dbReference>
<feature type="compositionally biased region" description="Polar residues" evidence="3">
    <location>
        <begin position="9"/>
        <end position="36"/>
    </location>
</feature>
<organism evidence="5 6">
    <name type="scientific">Stylonychia lemnae</name>
    <name type="common">Ciliate</name>
    <dbReference type="NCBI Taxonomy" id="5949"/>
    <lineage>
        <taxon>Eukaryota</taxon>
        <taxon>Sar</taxon>
        <taxon>Alveolata</taxon>
        <taxon>Ciliophora</taxon>
        <taxon>Intramacronucleata</taxon>
        <taxon>Spirotrichea</taxon>
        <taxon>Stichotrichia</taxon>
        <taxon>Sporadotrichida</taxon>
        <taxon>Oxytrichidae</taxon>
        <taxon>Stylonychinae</taxon>
        <taxon>Stylonychia</taxon>
    </lineage>
</organism>
<keyword evidence="1" id="KW-0479">Metal-binding</keyword>
<proteinExistence type="predicted"/>
<gene>
    <name evidence="5" type="primary">Contig160.g189</name>
    <name evidence="5" type="ORF">STYLEM_1125</name>
</gene>
<protein>
    <submittedName>
        <fullName evidence="5">Leucine rich repeat-containing protein</fullName>
    </submittedName>
</protein>
<dbReference type="InterPro" id="IPR045258">
    <property type="entry name" value="ACAP1/2/3-like"/>
</dbReference>
<evidence type="ECO:0000256" key="1">
    <source>
        <dbReference type="ARBA" id="ARBA00022723"/>
    </source>
</evidence>
<dbReference type="EMBL" id="CCKQ01001064">
    <property type="protein sequence ID" value="CDW72170.1"/>
    <property type="molecule type" value="Genomic_DNA"/>
</dbReference>
<feature type="compositionally biased region" description="Low complexity" evidence="3">
    <location>
        <begin position="132"/>
        <end position="151"/>
    </location>
</feature>
<dbReference type="SMART" id="SM00233">
    <property type="entry name" value="PH"/>
    <property type="match status" value="1"/>
</dbReference>
<dbReference type="GO" id="GO:0005096">
    <property type="term" value="F:GTPase activator activity"/>
    <property type="evidence" value="ECO:0007669"/>
    <property type="project" value="InterPro"/>
</dbReference>
<evidence type="ECO:0000313" key="5">
    <source>
        <dbReference type="EMBL" id="CDW72170.1"/>
    </source>
</evidence>
<keyword evidence="6" id="KW-1185">Reference proteome</keyword>
<dbReference type="PANTHER" id="PTHR23180">
    <property type="entry name" value="CENTAURIN/ARF"/>
    <property type="match status" value="1"/>
</dbReference>
<dbReference type="OrthoDB" id="10055808at2759"/>
<dbReference type="InParanoid" id="A0A077ZS30"/>
<dbReference type="PROSITE" id="PS50003">
    <property type="entry name" value="PH_DOMAIN"/>
    <property type="match status" value="1"/>
</dbReference>
<dbReference type="SUPFAM" id="SSF50729">
    <property type="entry name" value="PH domain-like"/>
    <property type="match status" value="1"/>
</dbReference>
<dbReference type="InterPro" id="IPR011993">
    <property type="entry name" value="PH-like_dom_sf"/>
</dbReference>
<dbReference type="Proteomes" id="UP000039865">
    <property type="component" value="Unassembled WGS sequence"/>
</dbReference>
<feature type="region of interest" description="Disordered" evidence="3">
    <location>
        <begin position="1"/>
        <end position="36"/>
    </location>
</feature>
<reference evidence="5 6" key="1">
    <citation type="submission" date="2014-06" db="EMBL/GenBank/DDBJ databases">
        <authorList>
            <person name="Swart Estienne"/>
        </authorList>
    </citation>
    <scope>NUCLEOTIDE SEQUENCE [LARGE SCALE GENOMIC DNA]</scope>
    <source>
        <strain evidence="5 6">130c</strain>
    </source>
</reference>
<evidence type="ECO:0000256" key="3">
    <source>
        <dbReference type="SAM" id="MobiDB-lite"/>
    </source>
</evidence>
<dbReference type="AlphaFoldDB" id="A0A077ZS30"/>
<name>A0A077ZS30_STYLE</name>